<evidence type="ECO:0000313" key="1">
    <source>
        <dbReference type="EnsemblProtists" id="HpaP804612"/>
    </source>
</evidence>
<proteinExistence type="predicted"/>
<dbReference type="VEuPathDB" id="FungiDB:HpaG804612"/>
<sequence>MECEQVDSAKICEEVGGAAKHVSPSAWHARMGHLPMKALKTLENCAERFNME</sequence>
<dbReference type="InParanoid" id="M4BE94"/>
<name>M4BE94_HYAAE</name>
<dbReference type="EnsemblProtists" id="HpaT804612">
    <property type="protein sequence ID" value="HpaP804612"/>
    <property type="gene ID" value="HpaG804612"/>
</dbReference>
<evidence type="ECO:0000313" key="2">
    <source>
        <dbReference type="Proteomes" id="UP000011713"/>
    </source>
</evidence>
<dbReference type="Proteomes" id="UP000011713">
    <property type="component" value="Unassembled WGS sequence"/>
</dbReference>
<dbReference type="EMBL" id="JH598174">
    <property type="status" value="NOT_ANNOTATED_CDS"/>
    <property type="molecule type" value="Genomic_DNA"/>
</dbReference>
<reference evidence="2" key="1">
    <citation type="journal article" date="2010" name="Science">
        <title>Signatures of adaptation to obligate biotrophy in the Hyaloperonospora arabidopsidis genome.</title>
        <authorList>
            <person name="Baxter L."/>
            <person name="Tripathy S."/>
            <person name="Ishaque N."/>
            <person name="Boot N."/>
            <person name="Cabral A."/>
            <person name="Kemen E."/>
            <person name="Thines M."/>
            <person name="Ah-Fong A."/>
            <person name="Anderson R."/>
            <person name="Badejoko W."/>
            <person name="Bittner-Eddy P."/>
            <person name="Boore J.L."/>
            <person name="Chibucos M.C."/>
            <person name="Coates M."/>
            <person name="Dehal P."/>
            <person name="Delehaunty K."/>
            <person name="Dong S."/>
            <person name="Downton P."/>
            <person name="Dumas B."/>
            <person name="Fabro G."/>
            <person name="Fronick C."/>
            <person name="Fuerstenberg S.I."/>
            <person name="Fulton L."/>
            <person name="Gaulin E."/>
            <person name="Govers F."/>
            <person name="Hughes L."/>
            <person name="Humphray S."/>
            <person name="Jiang R.H."/>
            <person name="Judelson H."/>
            <person name="Kamoun S."/>
            <person name="Kyung K."/>
            <person name="Meijer H."/>
            <person name="Minx P."/>
            <person name="Morris P."/>
            <person name="Nelson J."/>
            <person name="Phuntumart V."/>
            <person name="Qutob D."/>
            <person name="Rehmany A."/>
            <person name="Rougon-Cardoso A."/>
            <person name="Ryden P."/>
            <person name="Torto-Alalibo T."/>
            <person name="Studholme D."/>
            <person name="Wang Y."/>
            <person name="Win J."/>
            <person name="Wood J."/>
            <person name="Clifton S.W."/>
            <person name="Rogers J."/>
            <person name="Van den Ackerveken G."/>
            <person name="Jones J.D."/>
            <person name="McDowell J.M."/>
            <person name="Beynon J."/>
            <person name="Tyler B.M."/>
        </authorList>
    </citation>
    <scope>NUCLEOTIDE SEQUENCE [LARGE SCALE GENOMIC DNA]</scope>
    <source>
        <strain evidence="2">Emoy2</strain>
    </source>
</reference>
<protein>
    <recommendedName>
        <fullName evidence="3">GAG-pre-integrase domain-containing protein</fullName>
    </recommendedName>
</protein>
<dbReference type="HOGENOM" id="CLU_3091406_0_0_1"/>
<dbReference type="AlphaFoldDB" id="M4BE94"/>
<keyword evidence="2" id="KW-1185">Reference proteome</keyword>
<organism evidence="1 2">
    <name type="scientific">Hyaloperonospora arabidopsidis (strain Emoy2)</name>
    <name type="common">Downy mildew agent</name>
    <name type="synonym">Peronospora arabidopsidis</name>
    <dbReference type="NCBI Taxonomy" id="559515"/>
    <lineage>
        <taxon>Eukaryota</taxon>
        <taxon>Sar</taxon>
        <taxon>Stramenopiles</taxon>
        <taxon>Oomycota</taxon>
        <taxon>Peronosporomycetes</taxon>
        <taxon>Peronosporales</taxon>
        <taxon>Peronosporaceae</taxon>
        <taxon>Hyaloperonospora</taxon>
    </lineage>
</organism>
<evidence type="ECO:0008006" key="3">
    <source>
        <dbReference type="Google" id="ProtNLM"/>
    </source>
</evidence>
<accession>M4BE94</accession>
<reference evidence="1" key="2">
    <citation type="submission" date="2015-06" db="UniProtKB">
        <authorList>
            <consortium name="EnsemblProtists"/>
        </authorList>
    </citation>
    <scope>IDENTIFICATION</scope>
    <source>
        <strain evidence="1">Emoy2</strain>
    </source>
</reference>